<dbReference type="GO" id="GO:0005975">
    <property type="term" value="P:carbohydrate metabolic process"/>
    <property type="evidence" value="ECO:0007669"/>
    <property type="project" value="InterPro"/>
</dbReference>
<evidence type="ECO:0000313" key="14">
    <source>
        <dbReference type="EMBL" id="VHO01635.1"/>
    </source>
</evidence>
<keyword evidence="7 10" id="KW-0472">Membrane</keyword>
<dbReference type="InterPro" id="IPR006009">
    <property type="entry name" value="GlcNAc_MurG"/>
</dbReference>
<dbReference type="EC" id="2.4.1.227" evidence="10"/>
<dbReference type="Proteomes" id="UP000068137">
    <property type="component" value="Chromosome"/>
</dbReference>
<feature type="domain" description="Glycosyl transferase family 28 C-terminal" evidence="12">
    <location>
        <begin position="198"/>
        <end position="377"/>
    </location>
</feature>
<dbReference type="GO" id="GO:0071555">
    <property type="term" value="P:cell wall organization"/>
    <property type="evidence" value="ECO:0007669"/>
    <property type="project" value="UniProtKB-KW"/>
</dbReference>
<feature type="binding site" evidence="10">
    <location>
        <position position="201"/>
    </location>
    <ligand>
        <name>UDP-N-acetyl-alpha-D-glucosamine</name>
        <dbReference type="ChEBI" id="CHEBI:57705"/>
    </ligand>
</feature>
<proteinExistence type="inferred from homology"/>
<dbReference type="GO" id="GO:0005886">
    <property type="term" value="C:plasma membrane"/>
    <property type="evidence" value="ECO:0007669"/>
    <property type="project" value="UniProtKB-SubCell"/>
</dbReference>
<dbReference type="GO" id="GO:0051301">
    <property type="term" value="P:cell division"/>
    <property type="evidence" value="ECO:0007669"/>
    <property type="project" value="UniProtKB-KW"/>
</dbReference>
<dbReference type="RefSeq" id="WP_053962519.1">
    <property type="nucleotide sequence ID" value="NZ_CAJPTR010000020.1"/>
</dbReference>
<dbReference type="GO" id="GO:0050511">
    <property type="term" value="F:undecaprenyldiphospho-muramoylpentapeptide beta-N-acetylglucosaminyltransferase activity"/>
    <property type="evidence" value="ECO:0007669"/>
    <property type="project" value="UniProtKB-UniRule"/>
</dbReference>
<comment type="caution">
    <text evidence="10">Lacks conserved residue(s) required for the propagation of feature annotation.</text>
</comment>
<organism evidence="13 15">
    <name type="scientific">Lawsonella clevelandensis</name>
    <dbReference type="NCBI Taxonomy" id="1528099"/>
    <lineage>
        <taxon>Bacteria</taxon>
        <taxon>Bacillati</taxon>
        <taxon>Actinomycetota</taxon>
        <taxon>Actinomycetes</taxon>
        <taxon>Mycobacteriales</taxon>
        <taxon>Lawsonellaceae</taxon>
        <taxon>Lawsonella</taxon>
    </lineage>
</organism>
<comment type="similarity">
    <text evidence="10">Belongs to the glycosyltransferase 28 family. MurG subfamily.</text>
</comment>
<keyword evidence="6 10" id="KW-0573">Peptidoglycan synthesis</keyword>
<feature type="binding site" evidence="10">
    <location>
        <begin position="15"/>
        <end position="17"/>
    </location>
    <ligand>
        <name>UDP-N-acetyl-alpha-D-glucosamine</name>
        <dbReference type="ChEBI" id="CHEBI:57705"/>
    </ligand>
</feature>
<dbReference type="Gene3D" id="3.40.50.2000">
    <property type="entry name" value="Glycogen Phosphorylase B"/>
    <property type="match status" value="2"/>
</dbReference>
<keyword evidence="2 10" id="KW-0132">Cell division</keyword>
<evidence type="ECO:0000256" key="7">
    <source>
        <dbReference type="ARBA" id="ARBA00023136"/>
    </source>
</evidence>
<dbReference type="PATRIC" id="fig|1528099.3.peg.1532"/>
<evidence type="ECO:0000256" key="1">
    <source>
        <dbReference type="ARBA" id="ARBA00022475"/>
    </source>
</evidence>
<evidence type="ECO:0000259" key="12">
    <source>
        <dbReference type="Pfam" id="PF04101"/>
    </source>
</evidence>
<dbReference type="EMBL" id="LR584267">
    <property type="protein sequence ID" value="VHO01635.1"/>
    <property type="molecule type" value="Genomic_DNA"/>
</dbReference>
<dbReference type="EMBL" id="CP012390">
    <property type="protein sequence ID" value="ALE19437.1"/>
    <property type="molecule type" value="Genomic_DNA"/>
</dbReference>
<evidence type="ECO:0000256" key="8">
    <source>
        <dbReference type="ARBA" id="ARBA00023306"/>
    </source>
</evidence>
<evidence type="ECO:0000259" key="11">
    <source>
        <dbReference type="Pfam" id="PF03033"/>
    </source>
</evidence>
<dbReference type="InterPro" id="IPR007235">
    <property type="entry name" value="Glyco_trans_28_C"/>
</dbReference>
<dbReference type="GeneID" id="84895440"/>
<evidence type="ECO:0000313" key="16">
    <source>
        <dbReference type="Proteomes" id="UP000324288"/>
    </source>
</evidence>
<keyword evidence="8 10" id="KW-0131">Cell cycle</keyword>
<sequence>MTTKPLSVVVAGGGTAGHIEPAMAVADALTALDPSIRITALGTERGLEKDLVPARGYDLRMIEAVPLPRRVTAELFRVPGRLTRSVKQARAIMDEVEADVLIGFGGYVSMSAYLAARKGRRHIPYVVHEANARAGIANKIGARHANRILGAVSGCGFPIEVVGIPVRPAITQLDRVALRQEAREFFGLDQDAPVLLEFGGSQGAQSLNRVMHEALPGLAEKNIGVLQAVGPKNYSCADPALGGAPDGAEDLLLPAGIIARNVAPTGAPAQVQVPYISAMNLAYAAANLVICRSGAMTVAEISAVGLPALYVPLPIGNGEQALNAQPVVEAGGGILIGDHDLTPQQVIEWADELLTTPDKYQAAVAGAFSAGSRNAADAVARAACELVDYPLPTGH</sequence>
<dbReference type="STRING" id="1528099.AL705_07780"/>
<dbReference type="CDD" id="cd03785">
    <property type="entry name" value="GT28_MurG"/>
    <property type="match status" value="1"/>
</dbReference>
<dbReference type="SUPFAM" id="SSF53756">
    <property type="entry name" value="UDP-Glycosyltransferase/glycogen phosphorylase"/>
    <property type="match status" value="1"/>
</dbReference>
<reference evidence="14 16" key="3">
    <citation type="submission" date="2019-04" db="EMBL/GenBank/DDBJ databases">
        <authorList>
            <person name="Seth-Smith MB H."/>
            <person name="Seth-Smith H."/>
        </authorList>
    </citation>
    <scope>NUCLEOTIDE SEQUENCE [LARGE SCALE GENOMIC DNA]</scope>
    <source>
        <strain evidence="14">USB-603019</strain>
    </source>
</reference>
<keyword evidence="1 10" id="KW-1003">Cell membrane</keyword>
<evidence type="ECO:0000256" key="2">
    <source>
        <dbReference type="ARBA" id="ARBA00022618"/>
    </source>
</evidence>
<dbReference type="OrthoDB" id="9808936at2"/>
<feature type="domain" description="Glycosyltransferase family 28 N-terminal" evidence="11">
    <location>
        <begin position="8"/>
        <end position="148"/>
    </location>
</feature>
<feature type="binding site" evidence="10">
    <location>
        <position position="131"/>
    </location>
    <ligand>
        <name>UDP-N-acetyl-alpha-D-glucosamine</name>
        <dbReference type="ChEBI" id="CHEBI:57705"/>
    </ligand>
</feature>
<keyword evidence="4 10" id="KW-0808">Transferase</keyword>
<keyword evidence="5 10" id="KW-0133">Cell shape</keyword>
<name>A0A0M4MD10_9ACTN</name>
<evidence type="ECO:0000256" key="6">
    <source>
        <dbReference type="ARBA" id="ARBA00022984"/>
    </source>
</evidence>
<protein>
    <recommendedName>
        <fullName evidence="10">UDP-N-acetylglucosamine--N-acetylmuramyl-(pentapeptide) pyrophosphoryl-undecaprenol N-acetylglucosamine transferase</fullName>
        <ecNumber evidence="10">2.4.1.227</ecNumber>
    </recommendedName>
    <alternativeName>
        <fullName evidence="10">Undecaprenyl-PP-MurNAc-pentapeptide-UDPGlcNAc GlcNAc transferase</fullName>
    </alternativeName>
</protein>
<feature type="binding site" evidence="10">
    <location>
        <position position="276"/>
    </location>
    <ligand>
        <name>UDP-N-acetyl-alpha-D-glucosamine</name>
        <dbReference type="ChEBI" id="CHEBI:57705"/>
    </ligand>
</feature>
<gene>
    <name evidence="10 14" type="primary">murG</name>
    <name evidence="13" type="ORF">AL705_07780</name>
    <name evidence="14" type="ORF">LC603019_01565</name>
</gene>
<dbReference type="GO" id="GO:0009252">
    <property type="term" value="P:peptidoglycan biosynthetic process"/>
    <property type="evidence" value="ECO:0007669"/>
    <property type="project" value="UniProtKB-UniRule"/>
</dbReference>
<reference evidence="13 15" key="1">
    <citation type="journal article" date="2015" name="Genome Announc.">
        <title>Complete Genome Sequences for Two Strains of a Novel Fastidious, Partially Acid-Fast, Gram-Positive Corynebacterineae Bacterium, Derived from Human Clinical Samples.</title>
        <authorList>
            <person name="Nicholson A.C."/>
            <person name="Bell M."/>
            <person name="Humrighouse B.W."/>
            <person name="McQuiston J.R."/>
        </authorList>
    </citation>
    <scope>NUCLEOTIDE SEQUENCE [LARGE SCALE GENOMIC DNA]</scope>
    <source>
        <strain evidence="13 15">X1698</strain>
    </source>
</reference>
<accession>A0A0M4MD10</accession>
<evidence type="ECO:0000313" key="13">
    <source>
        <dbReference type="EMBL" id="ALE19437.1"/>
    </source>
</evidence>
<comment type="pathway">
    <text evidence="10">Cell wall biogenesis; peptidoglycan biosynthesis.</text>
</comment>
<feature type="binding site" evidence="10">
    <location>
        <position position="167"/>
    </location>
    <ligand>
        <name>UDP-N-acetyl-alpha-D-glucosamine</name>
        <dbReference type="ChEBI" id="CHEBI:57705"/>
    </ligand>
</feature>
<comment type="function">
    <text evidence="10">Cell wall formation. Catalyzes the transfer of a GlcNAc subunit on undecaprenyl-pyrophosphoryl-MurNAc-pentapeptide (lipid intermediate I) to form undecaprenyl-pyrophosphoryl-MurNAc-(pentapeptide)GlcNAc (lipid intermediate II).</text>
</comment>
<evidence type="ECO:0000256" key="9">
    <source>
        <dbReference type="ARBA" id="ARBA00023316"/>
    </source>
</evidence>
<keyword evidence="3 10" id="KW-0328">Glycosyltransferase</keyword>
<evidence type="ECO:0000256" key="5">
    <source>
        <dbReference type="ARBA" id="ARBA00022960"/>
    </source>
</evidence>
<evidence type="ECO:0000256" key="4">
    <source>
        <dbReference type="ARBA" id="ARBA00022679"/>
    </source>
</evidence>
<feature type="binding site" evidence="10">
    <location>
        <position position="320"/>
    </location>
    <ligand>
        <name>UDP-N-acetyl-alpha-D-glucosamine</name>
        <dbReference type="ChEBI" id="CHEBI:57705"/>
    </ligand>
</feature>
<dbReference type="PANTHER" id="PTHR21015:SF22">
    <property type="entry name" value="GLYCOSYLTRANSFERASE"/>
    <property type="match status" value="1"/>
</dbReference>
<dbReference type="HAMAP" id="MF_00033">
    <property type="entry name" value="MurG"/>
    <property type="match status" value="1"/>
</dbReference>
<dbReference type="AlphaFoldDB" id="A0A0M4MD10"/>
<keyword evidence="9 10" id="KW-0961">Cell wall biogenesis/degradation</keyword>
<dbReference type="GO" id="GO:0008360">
    <property type="term" value="P:regulation of cell shape"/>
    <property type="evidence" value="ECO:0007669"/>
    <property type="project" value="UniProtKB-KW"/>
</dbReference>
<comment type="subcellular location">
    <subcellularLocation>
        <location evidence="10">Cell membrane</location>
        <topology evidence="10">Peripheral membrane protein</topology>
        <orientation evidence="10">Cytoplasmic side</orientation>
    </subcellularLocation>
</comment>
<dbReference type="InterPro" id="IPR004276">
    <property type="entry name" value="GlycoTrans_28_N"/>
</dbReference>
<dbReference type="Proteomes" id="UP000324288">
    <property type="component" value="Chromosome"/>
</dbReference>
<comment type="catalytic activity">
    <reaction evidence="10">
        <text>di-trans,octa-cis-undecaprenyl diphospho-N-acetyl-alpha-D-muramoyl-L-alanyl-D-glutamyl-meso-2,6-diaminopimeloyl-D-alanyl-D-alanine + UDP-N-acetyl-alpha-D-glucosamine = di-trans,octa-cis-undecaprenyl diphospho-[N-acetyl-alpha-D-glucosaminyl-(1-&gt;4)]-N-acetyl-alpha-D-muramoyl-L-alanyl-D-glutamyl-meso-2,6-diaminopimeloyl-D-alanyl-D-alanine + UDP + H(+)</text>
        <dbReference type="Rhea" id="RHEA:31227"/>
        <dbReference type="ChEBI" id="CHEBI:15378"/>
        <dbReference type="ChEBI" id="CHEBI:57705"/>
        <dbReference type="ChEBI" id="CHEBI:58223"/>
        <dbReference type="ChEBI" id="CHEBI:61387"/>
        <dbReference type="ChEBI" id="CHEBI:61388"/>
        <dbReference type="EC" id="2.4.1.227"/>
    </reaction>
</comment>
<dbReference type="KEGG" id="cbq:AL705_07780"/>
<keyword evidence="16" id="KW-1185">Reference proteome</keyword>
<evidence type="ECO:0000256" key="3">
    <source>
        <dbReference type="ARBA" id="ARBA00022676"/>
    </source>
</evidence>
<evidence type="ECO:0000256" key="10">
    <source>
        <dbReference type="HAMAP-Rule" id="MF_00033"/>
    </source>
</evidence>
<dbReference type="Pfam" id="PF04101">
    <property type="entry name" value="Glyco_tran_28_C"/>
    <property type="match status" value="1"/>
</dbReference>
<dbReference type="UniPathway" id="UPA00219"/>
<evidence type="ECO:0000313" key="15">
    <source>
        <dbReference type="Proteomes" id="UP000068137"/>
    </source>
</evidence>
<dbReference type="Pfam" id="PF03033">
    <property type="entry name" value="Glyco_transf_28"/>
    <property type="match status" value="1"/>
</dbReference>
<dbReference type="PANTHER" id="PTHR21015">
    <property type="entry name" value="UDP-N-ACETYLGLUCOSAMINE--N-ACETYLMURAMYL-(PENTAPEPTIDE) PYROPHOSPHORYL-UNDECAPRENOL N-ACETYLGLUCOSAMINE TRANSFERASE 1"/>
    <property type="match status" value="1"/>
</dbReference>
<reference evidence="13" key="2">
    <citation type="journal article" date="2016" name="Int. J. Syst. Evol. Microbiol.">
        <title>Lawsonella clevelandensis gen. nov., sp. nov., a new member of the suborder Corynebacterineae isolated from human abscesses.</title>
        <authorList>
            <person name="Bell M.E."/>
            <person name="Bernard K.A."/>
            <person name="Harrington S.M."/>
            <person name="Patel N.B."/>
            <person name="Tucker T.A."/>
            <person name="Metcalfe M.G."/>
            <person name="McQuiston J.R."/>
        </authorList>
    </citation>
    <scope>NUCLEOTIDE SEQUENCE</scope>
    <source>
        <strain evidence="13">X1698</strain>
    </source>
</reference>